<feature type="compositionally biased region" description="Pro residues" evidence="1">
    <location>
        <begin position="108"/>
        <end position="121"/>
    </location>
</feature>
<sequence>MPPVGRQSMKPVPNSSRQSIGGPSPGMHAHDSMQAMMSRGDRGDIKYNQQQQHHDGYRQSDMEGKPMMNQMYKMEEGRSPVTVGNQGQSGPGPGPNKGLSQGSGPGSGPGPGPGPGTPLSPPRGRMSQDAMHNQMWQQRMGSQQQQQQQGKNGPMGHNIPQQGGGRSMHMSMSQGQGQGPGSQIQGPGQGGPGPGQGPGPGPGPGQPGQGGHPQPHPSGQGRWFCGWRGCSGLEIVVD</sequence>
<reference evidence="2 3" key="1">
    <citation type="submission" date="2011-02" db="EMBL/GenBank/DDBJ databases">
        <title>The Genome Sequence of Sphaeroforma arctica JP610.</title>
        <authorList>
            <consortium name="The Broad Institute Genome Sequencing Platform"/>
            <person name="Russ C."/>
            <person name="Cuomo C."/>
            <person name="Young S.K."/>
            <person name="Zeng Q."/>
            <person name="Gargeya S."/>
            <person name="Alvarado L."/>
            <person name="Berlin A."/>
            <person name="Chapman S.B."/>
            <person name="Chen Z."/>
            <person name="Freedman E."/>
            <person name="Gellesch M."/>
            <person name="Goldberg J."/>
            <person name="Griggs A."/>
            <person name="Gujja S."/>
            <person name="Heilman E."/>
            <person name="Heiman D."/>
            <person name="Howarth C."/>
            <person name="Mehta T."/>
            <person name="Neiman D."/>
            <person name="Pearson M."/>
            <person name="Roberts A."/>
            <person name="Saif S."/>
            <person name="Shea T."/>
            <person name="Shenoy N."/>
            <person name="Sisk P."/>
            <person name="Stolte C."/>
            <person name="Sykes S."/>
            <person name="White J."/>
            <person name="Yandava C."/>
            <person name="Burger G."/>
            <person name="Gray M.W."/>
            <person name="Holland P.W.H."/>
            <person name="King N."/>
            <person name="Lang F.B.F."/>
            <person name="Roger A.J."/>
            <person name="Ruiz-Trillo I."/>
            <person name="Haas B."/>
            <person name="Nusbaum C."/>
            <person name="Birren B."/>
        </authorList>
    </citation>
    <scope>NUCLEOTIDE SEQUENCE [LARGE SCALE GENOMIC DNA]</scope>
    <source>
        <strain evidence="2 3">JP610</strain>
    </source>
</reference>
<evidence type="ECO:0000313" key="2">
    <source>
        <dbReference type="EMBL" id="KNC76632.1"/>
    </source>
</evidence>
<gene>
    <name evidence="2" type="ORF">SARC_10873</name>
</gene>
<evidence type="ECO:0000256" key="1">
    <source>
        <dbReference type="SAM" id="MobiDB-lite"/>
    </source>
</evidence>
<feature type="region of interest" description="Disordered" evidence="1">
    <location>
        <begin position="1"/>
        <end position="225"/>
    </location>
</feature>
<organism evidence="2 3">
    <name type="scientific">Sphaeroforma arctica JP610</name>
    <dbReference type="NCBI Taxonomy" id="667725"/>
    <lineage>
        <taxon>Eukaryota</taxon>
        <taxon>Ichthyosporea</taxon>
        <taxon>Ichthyophonida</taxon>
        <taxon>Sphaeroforma</taxon>
    </lineage>
</organism>
<feature type="compositionally biased region" description="Low complexity" evidence="1">
    <location>
        <begin position="167"/>
        <end position="186"/>
    </location>
</feature>
<name>A0A0L0FIN0_9EUKA</name>
<dbReference type="RefSeq" id="XP_014150534.1">
    <property type="nucleotide sequence ID" value="XM_014295059.1"/>
</dbReference>
<accession>A0A0L0FIN0</accession>
<dbReference type="Proteomes" id="UP000054560">
    <property type="component" value="Unassembled WGS sequence"/>
</dbReference>
<proteinExistence type="predicted"/>
<dbReference type="AlphaFoldDB" id="A0A0L0FIN0"/>
<feature type="compositionally biased region" description="Pro residues" evidence="1">
    <location>
        <begin position="195"/>
        <end position="205"/>
    </location>
</feature>
<keyword evidence="3" id="KW-1185">Reference proteome</keyword>
<dbReference type="EMBL" id="KQ243019">
    <property type="protein sequence ID" value="KNC76632.1"/>
    <property type="molecule type" value="Genomic_DNA"/>
</dbReference>
<feature type="compositionally biased region" description="Basic and acidic residues" evidence="1">
    <location>
        <begin position="52"/>
        <end position="64"/>
    </location>
</feature>
<feature type="compositionally biased region" description="Low complexity" evidence="1">
    <location>
        <begin position="134"/>
        <end position="150"/>
    </location>
</feature>
<evidence type="ECO:0000313" key="3">
    <source>
        <dbReference type="Proteomes" id="UP000054560"/>
    </source>
</evidence>
<protein>
    <submittedName>
        <fullName evidence="2">Uncharacterized protein</fullName>
    </submittedName>
</protein>
<dbReference type="GeneID" id="25911377"/>